<dbReference type="Gene3D" id="3.90.640.10">
    <property type="entry name" value="Actin, Chain A, domain 4"/>
    <property type="match status" value="1"/>
</dbReference>
<dbReference type="FunFam" id="3.90.640.10:FF:000003">
    <property type="entry name" value="Molecular chaperone DnaK"/>
    <property type="match status" value="1"/>
</dbReference>
<dbReference type="GO" id="GO:0140662">
    <property type="term" value="F:ATP-dependent protein folding chaperone"/>
    <property type="evidence" value="ECO:0007669"/>
    <property type="project" value="InterPro"/>
</dbReference>
<comment type="caution">
    <text evidence="4">The sequence shown here is derived from an EMBL/GenBank/DDBJ whole genome shotgun (WGS) entry which is preliminary data.</text>
</comment>
<dbReference type="PANTHER" id="PTHR19375">
    <property type="entry name" value="HEAT SHOCK PROTEIN 70KDA"/>
    <property type="match status" value="1"/>
</dbReference>
<evidence type="ECO:0000256" key="2">
    <source>
        <dbReference type="ARBA" id="ARBA00022741"/>
    </source>
</evidence>
<keyword evidence="3" id="KW-0067">ATP-binding</keyword>
<keyword evidence="2" id="KW-0547">Nucleotide-binding</keyword>
<dbReference type="SUPFAM" id="SSF53067">
    <property type="entry name" value="Actin-like ATPase domain"/>
    <property type="match status" value="1"/>
</dbReference>
<dbReference type="InterPro" id="IPR043129">
    <property type="entry name" value="ATPase_NBD"/>
</dbReference>
<dbReference type="Proteomes" id="UP000678393">
    <property type="component" value="Unassembled WGS sequence"/>
</dbReference>
<dbReference type="InterPro" id="IPR013126">
    <property type="entry name" value="Hsp_70_fam"/>
</dbReference>
<comment type="similarity">
    <text evidence="1">Belongs to the heat shock protein 70 family.</text>
</comment>
<dbReference type="InterPro" id="IPR018181">
    <property type="entry name" value="Heat_shock_70_CS"/>
</dbReference>
<feature type="non-terminal residue" evidence="4">
    <location>
        <position position="1"/>
    </location>
</feature>
<organism evidence="4 5">
    <name type="scientific">Candidula unifasciata</name>
    <dbReference type="NCBI Taxonomy" id="100452"/>
    <lineage>
        <taxon>Eukaryota</taxon>
        <taxon>Metazoa</taxon>
        <taxon>Spiralia</taxon>
        <taxon>Lophotrochozoa</taxon>
        <taxon>Mollusca</taxon>
        <taxon>Gastropoda</taxon>
        <taxon>Heterobranchia</taxon>
        <taxon>Euthyneura</taxon>
        <taxon>Panpulmonata</taxon>
        <taxon>Eupulmonata</taxon>
        <taxon>Stylommatophora</taxon>
        <taxon>Helicina</taxon>
        <taxon>Helicoidea</taxon>
        <taxon>Geomitridae</taxon>
        <taxon>Candidula</taxon>
    </lineage>
</organism>
<feature type="non-terminal residue" evidence="4">
    <location>
        <position position="117"/>
    </location>
</feature>
<sequence>QGIDLSKDSMAMQRLREAAEKAKCELSSALQTDINLPYLTMDASGPKHMNMKLTRSKFESIVDGLVKRTVGPCQKALQDADVKKTDIGEVILVGGMTRMPKVQATVQELFGRTPSKS</sequence>
<dbReference type="EMBL" id="CAJHNH020003604">
    <property type="protein sequence ID" value="CAG5129642.1"/>
    <property type="molecule type" value="Genomic_DNA"/>
</dbReference>
<dbReference type="Gene3D" id="3.30.420.40">
    <property type="match status" value="1"/>
</dbReference>
<evidence type="ECO:0000256" key="1">
    <source>
        <dbReference type="ARBA" id="ARBA00007381"/>
    </source>
</evidence>
<accession>A0A8S3ZQL7</accession>
<dbReference type="OrthoDB" id="2401965at2759"/>
<evidence type="ECO:0000313" key="4">
    <source>
        <dbReference type="EMBL" id="CAG5129642.1"/>
    </source>
</evidence>
<gene>
    <name evidence="4" type="ORF">CUNI_LOCUS15200</name>
</gene>
<evidence type="ECO:0008006" key="6">
    <source>
        <dbReference type="Google" id="ProtNLM"/>
    </source>
</evidence>
<keyword evidence="5" id="KW-1185">Reference proteome</keyword>
<evidence type="ECO:0000256" key="3">
    <source>
        <dbReference type="ARBA" id="ARBA00022840"/>
    </source>
</evidence>
<dbReference type="AlphaFoldDB" id="A0A8S3ZQL7"/>
<dbReference type="Pfam" id="PF00012">
    <property type="entry name" value="HSP70"/>
    <property type="match status" value="1"/>
</dbReference>
<name>A0A8S3ZQL7_9EUPU</name>
<protein>
    <recommendedName>
        <fullName evidence="6">Molecular chaperone DnaK</fullName>
    </recommendedName>
</protein>
<proteinExistence type="inferred from homology"/>
<reference evidence="4" key="1">
    <citation type="submission" date="2021-04" db="EMBL/GenBank/DDBJ databases">
        <authorList>
            <consortium name="Molecular Ecology Group"/>
        </authorList>
    </citation>
    <scope>NUCLEOTIDE SEQUENCE</scope>
</reference>
<evidence type="ECO:0000313" key="5">
    <source>
        <dbReference type="Proteomes" id="UP000678393"/>
    </source>
</evidence>
<dbReference type="GO" id="GO:0005524">
    <property type="term" value="F:ATP binding"/>
    <property type="evidence" value="ECO:0007669"/>
    <property type="project" value="UniProtKB-KW"/>
</dbReference>
<dbReference type="PROSITE" id="PS01036">
    <property type="entry name" value="HSP70_3"/>
    <property type="match status" value="1"/>
</dbReference>